<accession>A0A2N3PZG0</accession>
<organism evidence="8 9">
    <name type="scientific">Telmatospirillum siberiense</name>
    <dbReference type="NCBI Taxonomy" id="382514"/>
    <lineage>
        <taxon>Bacteria</taxon>
        <taxon>Pseudomonadati</taxon>
        <taxon>Pseudomonadota</taxon>
        <taxon>Alphaproteobacteria</taxon>
        <taxon>Rhodospirillales</taxon>
        <taxon>Rhodospirillaceae</taxon>
        <taxon>Telmatospirillum</taxon>
    </lineage>
</organism>
<evidence type="ECO:0000256" key="2">
    <source>
        <dbReference type="ARBA" id="ARBA00005912"/>
    </source>
</evidence>
<keyword evidence="3 6" id="KW-0963">Cytoplasm</keyword>
<comment type="caution">
    <text evidence="8">The sequence shown here is derived from an EMBL/GenBank/DDBJ whole genome shotgun (WGS) entry which is preliminary data.</text>
</comment>
<dbReference type="Gene3D" id="1.10.132.20">
    <property type="entry name" value="Ribosome-recycling factor"/>
    <property type="match status" value="1"/>
</dbReference>
<evidence type="ECO:0000313" key="8">
    <source>
        <dbReference type="EMBL" id="PKU25793.1"/>
    </source>
</evidence>
<evidence type="ECO:0000256" key="3">
    <source>
        <dbReference type="ARBA" id="ARBA00022490"/>
    </source>
</evidence>
<dbReference type="FunFam" id="3.30.1360.40:FF:000001">
    <property type="entry name" value="Ribosome-recycling factor"/>
    <property type="match status" value="1"/>
</dbReference>
<gene>
    <name evidence="6" type="primary">frr</name>
    <name evidence="8" type="ORF">CWS72_04310</name>
</gene>
<dbReference type="SUPFAM" id="SSF55194">
    <property type="entry name" value="Ribosome recycling factor, RRF"/>
    <property type="match status" value="1"/>
</dbReference>
<proteinExistence type="inferred from homology"/>
<dbReference type="EMBL" id="PIUM01000003">
    <property type="protein sequence ID" value="PKU25793.1"/>
    <property type="molecule type" value="Genomic_DNA"/>
</dbReference>
<dbReference type="Pfam" id="PF01765">
    <property type="entry name" value="RRF"/>
    <property type="match status" value="1"/>
</dbReference>
<name>A0A2N3PZG0_9PROT</name>
<evidence type="ECO:0000256" key="1">
    <source>
        <dbReference type="ARBA" id="ARBA00004496"/>
    </source>
</evidence>
<dbReference type="InterPro" id="IPR036191">
    <property type="entry name" value="RRF_sf"/>
</dbReference>
<dbReference type="GO" id="GO:0043023">
    <property type="term" value="F:ribosomal large subunit binding"/>
    <property type="evidence" value="ECO:0007669"/>
    <property type="project" value="TreeGrafter"/>
</dbReference>
<dbReference type="GO" id="GO:0005829">
    <property type="term" value="C:cytosol"/>
    <property type="evidence" value="ECO:0007669"/>
    <property type="project" value="GOC"/>
</dbReference>
<dbReference type="Gene3D" id="3.30.1360.40">
    <property type="match status" value="1"/>
</dbReference>
<protein>
    <recommendedName>
        <fullName evidence="6">Ribosome-recycling factor</fullName>
        <shortName evidence="6">RRF</shortName>
    </recommendedName>
    <alternativeName>
        <fullName evidence="6">Ribosome-releasing factor</fullName>
    </alternativeName>
</protein>
<comment type="function">
    <text evidence="5 6">Responsible for the release of ribosomes from messenger RNA at the termination of protein biosynthesis. May increase the efficiency of translation by recycling ribosomes from one round of translation to another.</text>
</comment>
<dbReference type="OrthoDB" id="9804006at2"/>
<dbReference type="AlphaFoldDB" id="A0A2N3PZG0"/>
<keyword evidence="4 6" id="KW-0648">Protein biosynthesis</keyword>
<evidence type="ECO:0000256" key="6">
    <source>
        <dbReference type="HAMAP-Rule" id="MF_00040"/>
    </source>
</evidence>
<dbReference type="InterPro" id="IPR023584">
    <property type="entry name" value="Ribosome_recyc_fac_dom"/>
</dbReference>
<comment type="subcellular location">
    <subcellularLocation>
        <location evidence="1 6">Cytoplasm</location>
    </subcellularLocation>
</comment>
<evidence type="ECO:0000256" key="4">
    <source>
        <dbReference type="ARBA" id="ARBA00022917"/>
    </source>
</evidence>
<dbReference type="InterPro" id="IPR002661">
    <property type="entry name" value="Ribosome_recyc_fac"/>
</dbReference>
<comment type="similarity">
    <text evidence="2 6">Belongs to the RRF family.</text>
</comment>
<sequence length="173" mass="19207">MDSAVEVLKKEFGGLRTGRASTSLLDPIVVDAYGSSMPLNQVGNINVPEPRMITVQVWDKGMVKAVEKAIRDAGLGLNPQADGQSVRVPIPPLNEERRVELQKIAGKYAEQARVSVRNVRRDGMDALKKLEKDGVISQDEQRSHEKEVQSITDETIKRIDEALAHKEKEIIQV</sequence>
<evidence type="ECO:0000256" key="5">
    <source>
        <dbReference type="ARBA" id="ARBA00025050"/>
    </source>
</evidence>
<dbReference type="PANTHER" id="PTHR20982:SF3">
    <property type="entry name" value="MITOCHONDRIAL RIBOSOME RECYCLING FACTOR PSEUDO 1"/>
    <property type="match status" value="1"/>
</dbReference>
<evidence type="ECO:0000313" key="9">
    <source>
        <dbReference type="Proteomes" id="UP000233293"/>
    </source>
</evidence>
<dbReference type="GO" id="GO:0002184">
    <property type="term" value="P:cytoplasmic translational termination"/>
    <property type="evidence" value="ECO:0007669"/>
    <property type="project" value="TreeGrafter"/>
</dbReference>
<dbReference type="FunFam" id="1.10.132.20:FF:000001">
    <property type="entry name" value="Ribosome-recycling factor"/>
    <property type="match status" value="1"/>
</dbReference>
<dbReference type="CDD" id="cd00520">
    <property type="entry name" value="RRF"/>
    <property type="match status" value="1"/>
</dbReference>
<reference evidence="9" key="1">
    <citation type="submission" date="2017-12" db="EMBL/GenBank/DDBJ databases">
        <title>Draft genome sequence of Telmatospirillum siberiense 26-4b1T, an acidotolerant peatland alphaproteobacterium potentially involved in sulfur cycling.</title>
        <authorList>
            <person name="Hausmann B."/>
            <person name="Pjevac P."/>
            <person name="Schreck K."/>
            <person name="Herbold C.W."/>
            <person name="Daims H."/>
            <person name="Wagner M."/>
            <person name="Pester M."/>
            <person name="Loy A."/>
        </authorList>
    </citation>
    <scope>NUCLEOTIDE SEQUENCE [LARGE SCALE GENOMIC DNA]</scope>
    <source>
        <strain evidence="9">26-4b1</strain>
    </source>
</reference>
<dbReference type="NCBIfam" id="TIGR00496">
    <property type="entry name" value="frr"/>
    <property type="match status" value="1"/>
</dbReference>
<dbReference type="RefSeq" id="WP_101249337.1">
    <property type="nucleotide sequence ID" value="NZ_PIUM01000003.1"/>
</dbReference>
<dbReference type="PANTHER" id="PTHR20982">
    <property type="entry name" value="RIBOSOME RECYCLING FACTOR"/>
    <property type="match status" value="1"/>
</dbReference>
<evidence type="ECO:0000259" key="7">
    <source>
        <dbReference type="Pfam" id="PF01765"/>
    </source>
</evidence>
<dbReference type="Proteomes" id="UP000233293">
    <property type="component" value="Unassembled WGS sequence"/>
</dbReference>
<keyword evidence="9" id="KW-1185">Reference proteome</keyword>
<dbReference type="HAMAP" id="MF_00040">
    <property type="entry name" value="RRF"/>
    <property type="match status" value="1"/>
</dbReference>
<feature type="domain" description="Ribosome recycling factor" evidence="7">
    <location>
        <begin position="8"/>
        <end position="170"/>
    </location>
</feature>